<evidence type="ECO:0000256" key="10">
    <source>
        <dbReference type="SAM" id="MobiDB-lite"/>
    </source>
</evidence>
<evidence type="ECO:0000256" key="1">
    <source>
        <dbReference type="ARBA" id="ARBA00004370"/>
    </source>
</evidence>
<dbReference type="SUPFAM" id="SSF111331">
    <property type="entry name" value="NAD kinase/diacylglycerol kinase-like"/>
    <property type="match status" value="1"/>
</dbReference>
<evidence type="ECO:0000256" key="2">
    <source>
        <dbReference type="ARBA" id="ARBA00009280"/>
    </source>
</evidence>
<evidence type="ECO:0000256" key="9">
    <source>
        <dbReference type="RuleBase" id="RU361128"/>
    </source>
</evidence>
<dbReference type="Gene3D" id="2.60.200.40">
    <property type="match status" value="1"/>
</dbReference>
<keyword evidence="11" id="KW-0812">Transmembrane</keyword>
<evidence type="ECO:0000256" key="11">
    <source>
        <dbReference type="SAM" id="Phobius"/>
    </source>
</evidence>
<feature type="compositionally biased region" description="Polar residues" evidence="10">
    <location>
        <begin position="512"/>
        <end position="522"/>
    </location>
</feature>
<dbReference type="InterPro" id="IPR016064">
    <property type="entry name" value="NAD/diacylglycerol_kinase_sf"/>
</dbReference>
<feature type="compositionally biased region" description="Basic and acidic residues" evidence="10">
    <location>
        <begin position="404"/>
        <end position="426"/>
    </location>
</feature>
<comment type="similarity">
    <text evidence="2 9">Belongs to the eukaryotic diacylglycerol kinase family.</text>
</comment>
<keyword evidence="4 9" id="KW-0547">Nucleotide-binding</keyword>
<dbReference type="InterPro" id="IPR037607">
    <property type="entry name" value="DGK"/>
</dbReference>
<evidence type="ECO:0000256" key="4">
    <source>
        <dbReference type="ARBA" id="ARBA00022741"/>
    </source>
</evidence>
<dbReference type="CDD" id="cd00029">
    <property type="entry name" value="C1"/>
    <property type="match status" value="1"/>
</dbReference>
<dbReference type="InterPro" id="IPR000756">
    <property type="entry name" value="Diacylglycerol_kin_accessory"/>
</dbReference>
<feature type="region of interest" description="Disordered" evidence="10">
    <location>
        <begin position="318"/>
        <end position="341"/>
    </location>
</feature>
<feature type="region of interest" description="Disordered" evidence="10">
    <location>
        <begin position="259"/>
        <end position="300"/>
    </location>
</feature>
<dbReference type="CDD" id="cd20805">
    <property type="entry name" value="C1_DGK_rpt2"/>
    <property type="match status" value="1"/>
</dbReference>
<feature type="region of interest" description="Disordered" evidence="10">
    <location>
        <begin position="387"/>
        <end position="460"/>
    </location>
</feature>
<keyword evidence="7 9" id="KW-0067">ATP-binding</keyword>
<comment type="caution">
    <text evidence="13">The sequence shown here is derived from an EMBL/GenBank/DDBJ whole genome shotgun (WGS) entry which is preliminary data.</text>
</comment>
<evidence type="ECO:0000256" key="3">
    <source>
        <dbReference type="ARBA" id="ARBA00022679"/>
    </source>
</evidence>
<keyword evidence="6 9" id="KW-0418">Kinase</keyword>
<keyword evidence="5" id="KW-0479">Metal-binding</keyword>
<keyword evidence="5" id="KW-0863">Zinc-finger</keyword>
<feature type="compositionally biased region" description="Basic residues" evidence="10">
    <location>
        <begin position="392"/>
        <end position="403"/>
    </location>
</feature>
<dbReference type="Proteomes" id="UP001497392">
    <property type="component" value="Unassembled WGS sequence"/>
</dbReference>
<keyword evidence="3 9" id="KW-0808">Transferase</keyword>
<feature type="compositionally biased region" description="Polar residues" evidence="10">
    <location>
        <begin position="603"/>
        <end position="612"/>
    </location>
</feature>
<evidence type="ECO:0000256" key="7">
    <source>
        <dbReference type="ARBA" id="ARBA00022840"/>
    </source>
</evidence>
<dbReference type="PANTHER" id="PTHR11255:SF54">
    <property type="entry name" value="DIACYLGLYCEROL KINASE THETA"/>
    <property type="match status" value="1"/>
</dbReference>
<comment type="catalytic activity">
    <reaction evidence="9">
        <text>a 1,2-diacyl-sn-glycerol + ATP = a 1,2-diacyl-sn-glycero-3-phosphate + ADP + H(+)</text>
        <dbReference type="Rhea" id="RHEA:10272"/>
        <dbReference type="ChEBI" id="CHEBI:15378"/>
        <dbReference type="ChEBI" id="CHEBI:17815"/>
        <dbReference type="ChEBI" id="CHEBI:30616"/>
        <dbReference type="ChEBI" id="CHEBI:58608"/>
        <dbReference type="ChEBI" id="CHEBI:456216"/>
        <dbReference type="EC" id="2.7.1.107"/>
    </reaction>
</comment>
<sequence>MPAKNSLFQQGGWATQLSCDNPALVSWLKYIEGARQTTCSVLGVQCTTHENHCEQWTPLAIILTAVAVLLLAFYLLAVLLTSTVEYLRMCLKQSRSSATETVRAATEAAALMRKQDPERFPATPHSWYQLKADEEDLGAPLLCAACFTRIDPEGSRVQCCEVCGVVVHDGTCARKAAHDCKPVSEAAQSMVHLWQPAGTIYYDSEDVFQDEEAIQVCIYCHHPCAADVSGFHPAWTCAWCRVHCHVSCYHAYHSSDSASAKHDGSHDSSHGQGDSAARPPAVSKSSARPSLDGIPEGREGQVGLISRASASLDALLRLVKGPPPSGPADKAPWGPPVRRPSHVDISRLDACTCGPHGRLVLPPAAVELVPNEDSWSELAKQFLRRESFLGQRGKHSSRRKKKGGQHEGAEGDPQHRRSADPGRAESWDTDDLQGASPMSSQEVTWDDSGREGSQRLGGEGKREALLARWLQEGNKRLRQRLAPGGLTRQSDPGPAASGTSDPAHAKGKQLESKQLNGAQDTNGAAADSSGPQRAAVTHDGQHMADQEQTTLHAPVVPLTEKALAQRNPFENAAAADGDVSTALAQGASAKEAQEPVHPPANAADSTSRQEMQQKAGEKSAAKVVPRLKIPLSPASASTRELPSGRAAQPDSSARSRGHRSGQLPDEGWSPRQAAARSPRTDARGFMAAVSGYVSSSEGAGGTKMRRPGWWRGPVVTSWAQYRIDREKLPSGCSPLLVFLNTKSGAQTGAAMRRRFLRLLNPLQVVELPKEEPEAALRLFADIPGLRVLVVGGDGTIGWILSVLDKLQQQFAAQEEPWHWALPPVAVLPLGTGNDLARCLNWGGGLYVLRDRGLPAMLHDVEHATVSLLDRWDVKIAQKQPELSSAAQQLQRMSSLVARDKPEAEQVQTKVMNNYMGIGVDAKVSLEFDRLRTKFPHWFKSQMGNKVWYTTMGAKDIIGHAISASAGSLPSKIKVEVDGKPLALPADIEGVLLLNIPSYAGGVNLWASGAAAGSAVAEDAVQSVCDGMLEVCGVHGSWHLGQLQIGLSQPIKLAQCRSARITLLEAIPVQMDGEPWHQPPATLEVSLHGQAFMLRRIESGPVAKVARAVAEVLASCEAKGVITSLQRHSLTAEIAGKLQNVV</sequence>
<evidence type="ECO:0000256" key="5">
    <source>
        <dbReference type="ARBA" id="ARBA00022771"/>
    </source>
</evidence>
<organism evidence="13 14">
    <name type="scientific">Coccomyxa viridis</name>
    <dbReference type="NCBI Taxonomy" id="1274662"/>
    <lineage>
        <taxon>Eukaryota</taxon>
        <taxon>Viridiplantae</taxon>
        <taxon>Chlorophyta</taxon>
        <taxon>core chlorophytes</taxon>
        <taxon>Trebouxiophyceae</taxon>
        <taxon>Trebouxiophyceae incertae sedis</taxon>
        <taxon>Coccomyxaceae</taxon>
        <taxon>Coccomyxa</taxon>
    </lineage>
</organism>
<feature type="compositionally biased region" description="Basic and acidic residues" evidence="10">
    <location>
        <begin position="447"/>
        <end position="460"/>
    </location>
</feature>
<dbReference type="PROSITE" id="PS50146">
    <property type="entry name" value="DAGK"/>
    <property type="match status" value="1"/>
</dbReference>
<feature type="region of interest" description="Disordered" evidence="10">
    <location>
        <begin position="479"/>
        <end position="681"/>
    </location>
</feature>
<dbReference type="EC" id="2.7.1.107" evidence="9"/>
<gene>
    <name evidence="13" type="primary">g10967</name>
    <name evidence="13" type="ORF">VP750_LOCUS9827</name>
</gene>
<dbReference type="InterPro" id="IPR001206">
    <property type="entry name" value="Diacylglycerol_kinase_cat_dom"/>
</dbReference>
<dbReference type="Pfam" id="PF00781">
    <property type="entry name" value="DAGK_cat"/>
    <property type="match status" value="1"/>
</dbReference>
<evidence type="ECO:0000313" key="14">
    <source>
        <dbReference type="Proteomes" id="UP001497392"/>
    </source>
</evidence>
<feature type="domain" description="DAGKc" evidence="12">
    <location>
        <begin position="730"/>
        <end position="877"/>
    </location>
</feature>
<dbReference type="SMART" id="SM00046">
    <property type="entry name" value="DAGKc"/>
    <property type="match status" value="1"/>
</dbReference>
<evidence type="ECO:0000313" key="13">
    <source>
        <dbReference type="EMBL" id="CAL5227921.1"/>
    </source>
</evidence>
<keyword evidence="8 11" id="KW-0472">Membrane</keyword>
<dbReference type="InterPro" id="IPR017438">
    <property type="entry name" value="ATP-NAD_kinase_N"/>
</dbReference>
<dbReference type="Pfam" id="PF00609">
    <property type="entry name" value="DAGK_acc"/>
    <property type="match status" value="1"/>
</dbReference>
<feature type="compositionally biased region" description="Basic and acidic residues" evidence="10">
    <location>
        <begin position="259"/>
        <end position="269"/>
    </location>
</feature>
<dbReference type="PANTHER" id="PTHR11255">
    <property type="entry name" value="DIACYLGLYCEROL KINASE"/>
    <property type="match status" value="1"/>
</dbReference>
<name>A0ABP1GAX8_9CHLO</name>
<dbReference type="EMBL" id="CAXHTA020000017">
    <property type="protein sequence ID" value="CAL5227921.1"/>
    <property type="molecule type" value="Genomic_DNA"/>
</dbReference>
<evidence type="ECO:0000259" key="12">
    <source>
        <dbReference type="PROSITE" id="PS50146"/>
    </source>
</evidence>
<dbReference type="SMART" id="SM00045">
    <property type="entry name" value="DAGKa"/>
    <property type="match status" value="1"/>
</dbReference>
<protein>
    <recommendedName>
        <fullName evidence="9">Diacylglycerol kinase</fullName>
        <shortName evidence="9">DAG kinase</shortName>
        <ecNumber evidence="9">2.7.1.107</ecNumber>
    </recommendedName>
</protein>
<accession>A0ABP1GAX8</accession>
<evidence type="ECO:0000256" key="6">
    <source>
        <dbReference type="ARBA" id="ARBA00022777"/>
    </source>
</evidence>
<evidence type="ECO:0000256" key="8">
    <source>
        <dbReference type="ARBA" id="ARBA00023136"/>
    </source>
</evidence>
<keyword evidence="11" id="KW-1133">Transmembrane helix</keyword>
<comment type="subcellular location">
    <subcellularLocation>
        <location evidence="1">Membrane</location>
    </subcellularLocation>
</comment>
<dbReference type="Gene3D" id="3.40.50.10330">
    <property type="entry name" value="Probable inorganic polyphosphate/atp-NAD kinase, domain 1"/>
    <property type="match status" value="1"/>
</dbReference>
<proteinExistence type="inferred from homology"/>
<reference evidence="13 14" key="1">
    <citation type="submission" date="2024-06" db="EMBL/GenBank/DDBJ databases">
        <authorList>
            <person name="Kraege A."/>
            <person name="Thomma B."/>
        </authorList>
    </citation>
    <scope>NUCLEOTIDE SEQUENCE [LARGE SCALE GENOMIC DNA]</scope>
</reference>
<feature type="transmembrane region" description="Helical" evidence="11">
    <location>
        <begin position="59"/>
        <end position="80"/>
    </location>
</feature>
<keyword evidence="5" id="KW-0862">Zinc</keyword>
<keyword evidence="14" id="KW-1185">Reference proteome</keyword>